<feature type="coiled-coil region" evidence="16">
    <location>
        <begin position="19"/>
        <end position="69"/>
    </location>
</feature>
<keyword evidence="16" id="KW-0175">Coiled coil</keyword>
<dbReference type="FunFam" id="1.10.340.70:FF:000001">
    <property type="entry name" value="Retrovirus-related Pol polyprotein from transposon gypsy-like Protein"/>
    <property type="match status" value="1"/>
</dbReference>
<evidence type="ECO:0000256" key="2">
    <source>
        <dbReference type="ARBA" id="ARBA00022679"/>
    </source>
</evidence>
<keyword evidence="3" id="KW-0548">Nucleotidyltransferase</keyword>
<dbReference type="GO" id="GO:0006508">
    <property type="term" value="P:proteolysis"/>
    <property type="evidence" value="ECO:0007669"/>
    <property type="project" value="UniProtKB-KW"/>
</dbReference>
<dbReference type="Pfam" id="PF08284">
    <property type="entry name" value="RVP_2"/>
    <property type="match status" value="1"/>
</dbReference>
<keyword evidence="5" id="KW-0479">Metal-binding</keyword>
<dbReference type="Gene3D" id="2.40.70.10">
    <property type="entry name" value="Acid Proteases"/>
    <property type="match status" value="1"/>
</dbReference>
<evidence type="ECO:0000256" key="5">
    <source>
        <dbReference type="ARBA" id="ARBA00022723"/>
    </source>
</evidence>
<protein>
    <recommendedName>
        <fullName evidence="22">Reverse transcriptase</fullName>
    </recommendedName>
</protein>
<dbReference type="Pfam" id="PF17919">
    <property type="entry name" value="RT_RNaseH_2"/>
    <property type="match status" value="1"/>
</dbReference>
<gene>
    <name evidence="20" type="ORF">LUZ61_000124</name>
</gene>
<dbReference type="FunFam" id="3.30.70.270:FF:000020">
    <property type="entry name" value="Transposon Tf2-6 polyprotein-like Protein"/>
    <property type="match status" value="1"/>
</dbReference>
<dbReference type="GO" id="GO:0003964">
    <property type="term" value="F:RNA-directed DNA polymerase activity"/>
    <property type="evidence" value="ECO:0007669"/>
    <property type="project" value="UniProtKB-KW"/>
</dbReference>
<keyword evidence="7" id="KW-0255">Endonuclease</keyword>
<evidence type="ECO:0000256" key="9">
    <source>
        <dbReference type="ARBA" id="ARBA00022842"/>
    </source>
</evidence>
<dbReference type="GO" id="GO:0004190">
    <property type="term" value="F:aspartic-type endopeptidase activity"/>
    <property type="evidence" value="ECO:0007669"/>
    <property type="project" value="UniProtKB-KW"/>
</dbReference>
<keyword evidence="13" id="KW-0238">DNA-binding</keyword>
<evidence type="ECO:0000259" key="18">
    <source>
        <dbReference type="PROSITE" id="PS50878"/>
    </source>
</evidence>
<keyword evidence="11" id="KW-0695">RNA-directed DNA polymerase</keyword>
<dbReference type="Gene3D" id="3.30.420.10">
    <property type="entry name" value="Ribonuclease H-like superfamily/Ribonuclease H"/>
    <property type="match status" value="1"/>
</dbReference>
<dbReference type="InterPro" id="IPR050951">
    <property type="entry name" value="Retrovirus_Pol_polyprotein"/>
</dbReference>
<reference evidence="20 21" key="1">
    <citation type="journal article" date="2022" name="Cell">
        <title>Repeat-based holocentromeres influence genome architecture and karyotype evolution.</title>
        <authorList>
            <person name="Hofstatter P.G."/>
            <person name="Thangavel G."/>
            <person name="Lux T."/>
            <person name="Neumann P."/>
            <person name="Vondrak T."/>
            <person name="Novak P."/>
            <person name="Zhang M."/>
            <person name="Costa L."/>
            <person name="Castellani M."/>
            <person name="Scott A."/>
            <person name="Toegelov H."/>
            <person name="Fuchs J."/>
            <person name="Mata-Sucre Y."/>
            <person name="Dias Y."/>
            <person name="Vanzela A.L.L."/>
            <person name="Huettel B."/>
            <person name="Almeida C.C.S."/>
            <person name="Simkova H."/>
            <person name="Souza G."/>
            <person name="Pedrosa-Harand A."/>
            <person name="Macas J."/>
            <person name="Mayer K.F.X."/>
            <person name="Houben A."/>
            <person name="Marques A."/>
        </authorList>
    </citation>
    <scope>NUCLEOTIDE SEQUENCE [LARGE SCALE GENOMIC DNA]</scope>
    <source>
        <strain evidence="20">RhyTen1mFocal</strain>
    </source>
</reference>
<dbReference type="GO" id="GO:0003677">
    <property type="term" value="F:DNA binding"/>
    <property type="evidence" value="ECO:0007669"/>
    <property type="project" value="UniProtKB-KW"/>
</dbReference>
<keyword evidence="1" id="KW-0645">Protease</keyword>
<dbReference type="PANTHER" id="PTHR37984:SF5">
    <property type="entry name" value="PROTEIN NYNRIN-LIKE"/>
    <property type="match status" value="1"/>
</dbReference>
<dbReference type="InterPro" id="IPR056924">
    <property type="entry name" value="SH3_Tf2-1"/>
</dbReference>
<dbReference type="InterPro" id="IPR043502">
    <property type="entry name" value="DNA/RNA_pol_sf"/>
</dbReference>
<feature type="compositionally biased region" description="Basic and acidic residues" evidence="17">
    <location>
        <begin position="1455"/>
        <end position="1473"/>
    </location>
</feature>
<dbReference type="InterPro" id="IPR000477">
    <property type="entry name" value="RT_dom"/>
</dbReference>
<evidence type="ECO:0000259" key="19">
    <source>
        <dbReference type="PROSITE" id="PS50994"/>
    </source>
</evidence>
<dbReference type="SUPFAM" id="SSF50630">
    <property type="entry name" value="Acid proteases"/>
    <property type="match status" value="1"/>
</dbReference>
<dbReference type="CDD" id="cd01647">
    <property type="entry name" value="RT_LTR"/>
    <property type="match status" value="1"/>
</dbReference>
<keyword evidence="8" id="KW-0378">Hydrolase</keyword>
<dbReference type="GO" id="GO:0003887">
    <property type="term" value="F:DNA-directed DNA polymerase activity"/>
    <property type="evidence" value="ECO:0007669"/>
    <property type="project" value="UniProtKB-KW"/>
</dbReference>
<keyword evidence="10" id="KW-0229">DNA integration</keyword>
<dbReference type="Pfam" id="PF17921">
    <property type="entry name" value="Integrase_H2C2"/>
    <property type="match status" value="1"/>
</dbReference>
<dbReference type="InterPro" id="IPR036397">
    <property type="entry name" value="RNaseH_sf"/>
</dbReference>
<keyword evidence="15" id="KW-0511">Multifunctional enzyme</keyword>
<dbReference type="InterPro" id="IPR021109">
    <property type="entry name" value="Peptidase_aspartic_dom_sf"/>
</dbReference>
<dbReference type="FunFam" id="3.30.420.10:FF:000032">
    <property type="entry name" value="Retrovirus-related Pol polyprotein from transposon 297-like Protein"/>
    <property type="match status" value="1"/>
</dbReference>
<dbReference type="PROSITE" id="PS50878">
    <property type="entry name" value="RT_POL"/>
    <property type="match status" value="1"/>
</dbReference>
<dbReference type="GO" id="GO:0046872">
    <property type="term" value="F:metal ion binding"/>
    <property type="evidence" value="ECO:0007669"/>
    <property type="project" value="UniProtKB-KW"/>
</dbReference>
<proteinExistence type="predicted"/>
<feature type="region of interest" description="Disordered" evidence="17">
    <location>
        <begin position="73"/>
        <end position="97"/>
    </location>
</feature>
<evidence type="ECO:0000256" key="14">
    <source>
        <dbReference type="ARBA" id="ARBA00023172"/>
    </source>
</evidence>
<dbReference type="SUPFAM" id="SSF56672">
    <property type="entry name" value="DNA/RNA polymerases"/>
    <property type="match status" value="1"/>
</dbReference>
<dbReference type="GO" id="GO:0015074">
    <property type="term" value="P:DNA integration"/>
    <property type="evidence" value="ECO:0007669"/>
    <property type="project" value="UniProtKB-KW"/>
</dbReference>
<evidence type="ECO:0000256" key="16">
    <source>
        <dbReference type="SAM" id="Coils"/>
    </source>
</evidence>
<dbReference type="InterPro" id="IPR043128">
    <property type="entry name" value="Rev_trsase/Diguanyl_cyclase"/>
</dbReference>
<dbReference type="InterPro" id="IPR041577">
    <property type="entry name" value="RT_RNaseH_2"/>
</dbReference>
<feature type="domain" description="Integrase catalytic" evidence="19">
    <location>
        <begin position="1065"/>
        <end position="1229"/>
    </location>
</feature>
<dbReference type="InterPro" id="IPR001584">
    <property type="entry name" value="Integrase_cat-core"/>
</dbReference>
<dbReference type="EMBL" id="JAMRDG010000001">
    <property type="protein sequence ID" value="KAJ3696419.1"/>
    <property type="molecule type" value="Genomic_DNA"/>
</dbReference>
<dbReference type="Pfam" id="PF00078">
    <property type="entry name" value="RVT_1"/>
    <property type="match status" value="1"/>
</dbReference>
<evidence type="ECO:0000256" key="13">
    <source>
        <dbReference type="ARBA" id="ARBA00023125"/>
    </source>
</evidence>
<evidence type="ECO:0000256" key="4">
    <source>
        <dbReference type="ARBA" id="ARBA00022722"/>
    </source>
</evidence>
<evidence type="ECO:0000313" key="21">
    <source>
        <dbReference type="Proteomes" id="UP001210211"/>
    </source>
</evidence>
<keyword evidence="4" id="KW-0540">Nuclease</keyword>
<evidence type="ECO:0000313" key="20">
    <source>
        <dbReference type="EMBL" id="KAJ3696419.1"/>
    </source>
</evidence>
<keyword evidence="21" id="KW-1185">Reference proteome</keyword>
<dbReference type="InterPro" id="IPR012337">
    <property type="entry name" value="RNaseH-like_sf"/>
</dbReference>
<evidence type="ECO:0000256" key="11">
    <source>
        <dbReference type="ARBA" id="ARBA00022918"/>
    </source>
</evidence>
<feature type="domain" description="Reverse transcriptase" evidence="18">
    <location>
        <begin position="539"/>
        <end position="718"/>
    </location>
</feature>
<dbReference type="GO" id="GO:0006310">
    <property type="term" value="P:DNA recombination"/>
    <property type="evidence" value="ECO:0007669"/>
    <property type="project" value="UniProtKB-KW"/>
</dbReference>
<evidence type="ECO:0008006" key="22">
    <source>
        <dbReference type="Google" id="ProtNLM"/>
    </source>
</evidence>
<keyword evidence="12" id="KW-0239">DNA-directed DNA polymerase</keyword>
<dbReference type="CDD" id="cd00303">
    <property type="entry name" value="retropepsin_like"/>
    <property type="match status" value="1"/>
</dbReference>
<dbReference type="PANTHER" id="PTHR37984">
    <property type="entry name" value="PROTEIN CBG26694"/>
    <property type="match status" value="1"/>
</dbReference>
<evidence type="ECO:0000256" key="17">
    <source>
        <dbReference type="SAM" id="MobiDB-lite"/>
    </source>
</evidence>
<accession>A0AAD5ZEV7</accession>
<dbReference type="SUPFAM" id="SSF53098">
    <property type="entry name" value="Ribonuclease H-like"/>
    <property type="match status" value="1"/>
</dbReference>
<comment type="caution">
    <text evidence="20">The sequence shown here is derived from an EMBL/GenBank/DDBJ whole genome shotgun (WGS) entry which is preliminary data.</text>
</comment>
<dbReference type="Proteomes" id="UP001210211">
    <property type="component" value="Unassembled WGS sequence"/>
</dbReference>
<dbReference type="PROSITE" id="PS50994">
    <property type="entry name" value="INTEGRASE"/>
    <property type="match status" value="1"/>
</dbReference>
<dbReference type="Pfam" id="PF24626">
    <property type="entry name" value="SH3_Tf2-1"/>
    <property type="match status" value="1"/>
</dbReference>
<keyword evidence="9" id="KW-0460">Magnesium</keyword>
<keyword evidence="2" id="KW-0808">Transferase</keyword>
<dbReference type="InterPro" id="IPR041588">
    <property type="entry name" value="Integrase_H2C2"/>
</dbReference>
<dbReference type="Gene3D" id="3.10.10.10">
    <property type="entry name" value="HIV Type 1 Reverse Transcriptase, subunit A, domain 1"/>
    <property type="match status" value="1"/>
</dbReference>
<feature type="compositionally biased region" description="Low complexity" evidence="17">
    <location>
        <begin position="77"/>
        <end position="87"/>
    </location>
</feature>
<keyword evidence="14" id="KW-0233">DNA recombination</keyword>
<dbReference type="GO" id="GO:0004519">
    <property type="term" value="F:endonuclease activity"/>
    <property type="evidence" value="ECO:0007669"/>
    <property type="project" value="UniProtKB-KW"/>
</dbReference>
<evidence type="ECO:0000256" key="10">
    <source>
        <dbReference type="ARBA" id="ARBA00022908"/>
    </source>
</evidence>
<dbReference type="Gene3D" id="3.10.20.370">
    <property type="match status" value="1"/>
</dbReference>
<dbReference type="CDD" id="cd09274">
    <property type="entry name" value="RNase_HI_RT_Ty3"/>
    <property type="match status" value="1"/>
</dbReference>
<keyword evidence="6" id="KW-0064">Aspartyl protease</keyword>
<evidence type="ECO:0000256" key="15">
    <source>
        <dbReference type="ARBA" id="ARBA00023268"/>
    </source>
</evidence>
<evidence type="ECO:0000256" key="8">
    <source>
        <dbReference type="ARBA" id="ARBA00022801"/>
    </source>
</evidence>
<dbReference type="Gene3D" id="3.30.70.270">
    <property type="match status" value="2"/>
</dbReference>
<evidence type="ECO:0000256" key="3">
    <source>
        <dbReference type="ARBA" id="ARBA00022695"/>
    </source>
</evidence>
<evidence type="ECO:0000256" key="12">
    <source>
        <dbReference type="ARBA" id="ARBA00022932"/>
    </source>
</evidence>
<organism evidence="20 21">
    <name type="scientific">Rhynchospora tenuis</name>
    <dbReference type="NCBI Taxonomy" id="198213"/>
    <lineage>
        <taxon>Eukaryota</taxon>
        <taxon>Viridiplantae</taxon>
        <taxon>Streptophyta</taxon>
        <taxon>Embryophyta</taxon>
        <taxon>Tracheophyta</taxon>
        <taxon>Spermatophyta</taxon>
        <taxon>Magnoliopsida</taxon>
        <taxon>Liliopsida</taxon>
        <taxon>Poales</taxon>
        <taxon>Cyperaceae</taxon>
        <taxon>Cyperoideae</taxon>
        <taxon>Rhynchosporeae</taxon>
        <taxon>Rhynchospora</taxon>
    </lineage>
</organism>
<sequence length="1483" mass="169092">MPPKPSLGDQLSGELHVAVEKLTEKLTQEMAERLSIERQQADARLEQHKLEHAQQLDAMKAVLEQLLRNQAAGPQFSSDTTGSGHPHTTPPRVTPIVLDGLGTDDYRRGGNRVHLPRTDFPPFDGTNPTGWRSKCESYFDIFQIPEQYKTHMATLHFVEEAHEWYECFKEDHPNLPWQILVAEVLDRFRIYHTSNPVGDFKRVHQVGKVGDYIRQFEQAKSRFIAETRIRSPYLFIQGFIEGLKEDIRYAVDILNPTTLNQAFTFARKAELNLENVDKHLRNIKPYVPFKTPLALPQPSTTAVHTNQQSGPIVPKEMTREQLRALKLCYWCKEKYTPGHKCKLRGLHALQLEEKDPESQAGLHHTDYHPTYIDWVYDTDQEDTVLVGNTSAQSVPDQAVITMCTDQMQSSLQTLQFQGEFDSTPICVLIDTGSTHSFLNPSLVDTGKWTVSATTPLQVKIADGSAMTTSEKCDQLPFKLQNHPFCGTVRLLNIQGYDLILGMDWLCHHGPMSIDWRTGKVALCKEGQQIELVVSPEKAEVHICQGPSTSPYSSPVLLVKKKDNSWRLCIDYRQLNDATVKNKYSIPIIDDLLDELRGATYFSKVDLRSGYHQIRMAEDDIIKTAFRTHSGHYEFVVMPFGLTNAPATFQTLMNNLFKPYLRQFILVFFDDILIYSKSLEDHVSHVSTALQVLADNQLFAKLSKCVFGVRQIEYLGHIISPQGVATDPSKIETMLNWPIPKTVKALRGFLGLTGYYRKFVKDYGSISKPLTDLTRKNAFLWNPQAQLAFERLKKAMSEAPVLALPDYAKQFIIETDASALGMGAVLMQDNKPLAFLSKSFGVKNQGLSTYEKEFMALLTAVKKWRHYLLGQSFIIRTDQISLKHLLEQKITTALQHKGLCKLLGLTYTIEYKKGKENTVADALSRVQGQNWHIHSSQAHLHAFSEILPTWIQEMLQSYDNDDWITEIKQKVAMDEGHANPIHTSHMGVLRYKGRMCVGNNGDWRQKILHSLHDSSVGGHSGINATYQKVKKLFYWPQMKQSIHDFITSCHTCQLNKGEHLHYPGLLQPLPIPQDAWQSVGLDFITGLPKSKGRDVILVFIDRLTKYGHFIPLTHPYHASDVAQVFLDNIYKLHGLPQNLVSDRDPIFTSQFWKELMSKIGIQLNLSTAYHPQSDGQTERLNQCVEQYLRCMVFDQQKKWCKWLPLAEYWYNTSPQQSLGTSPFFALYGYHPTLLPLGDVLKTGDTTVNSMLQDRQQVLSQIKDSLVKAQSRMKKYADLKRTERQFQKGDWVYLRVHNYRQQSLTGQGNAKLNSRYFGPYEIIECVGPVAYRLQLPSNAQIHPVIHVSQLKKHISRSATTSPVLPWVSPDGIIRLEPTKLVDRRLIKRGNVGIPQVKIQWFNGTVTWEDYEDMRRRHPQFILGVEKTLMEEGMSGNVSTISSLTRVDSVNQFSSEQMKTEPSKKDLFIDGRKENVSELTEGAEAE</sequence>
<evidence type="ECO:0000256" key="6">
    <source>
        <dbReference type="ARBA" id="ARBA00022750"/>
    </source>
</evidence>
<evidence type="ECO:0000256" key="1">
    <source>
        <dbReference type="ARBA" id="ARBA00022670"/>
    </source>
</evidence>
<feature type="region of interest" description="Disordered" evidence="17">
    <location>
        <begin position="1450"/>
        <end position="1483"/>
    </location>
</feature>
<evidence type="ECO:0000256" key="7">
    <source>
        <dbReference type="ARBA" id="ARBA00022759"/>
    </source>
</evidence>
<dbReference type="FunFam" id="3.10.10.10:FF:000007">
    <property type="entry name" value="Retrovirus-related Pol polyprotein from transposon 17.6-like Protein"/>
    <property type="match status" value="1"/>
</dbReference>
<name>A0AAD5ZEV7_9POAL</name>
<dbReference type="Gene3D" id="1.10.340.70">
    <property type="match status" value="1"/>
</dbReference>